<evidence type="ECO:0000256" key="17">
    <source>
        <dbReference type="ARBA" id="ARBA00023242"/>
    </source>
</evidence>
<evidence type="ECO:0000256" key="22">
    <source>
        <dbReference type="RuleBase" id="RU000675"/>
    </source>
</evidence>
<dbReference type="InterPro" id="IPR009000">
    <property type="entry name" value="Transl_B-barrel_sf"/>
</dbReference>
<protein>
    <recommendedName>
        <fullName evidence="22">Beta-galactosidase</fullName>
        <ecNumber evidence="22">3.2.1.23</ecNumber>
    </recommendedName>
</protein>
<evidence type="ECO:0000256" key="13">
    <source>
        <dbReference type="ARBA" id="ARBA00023134"/>
    </source>
</evidence>
<evidence type="ECO:0000256" key="4">
    <source>
        <dbReference type="ARBA" id="ARBA00004613"/>
    </source>
</evidence>
<accession>A0AAN6EPF1</accession>
<keyword evidence="7" id="KW-0507">mRNA processing</keyword>
<evidence type="ECO:0000256" key="24">
    <source>
        <dbReference type="SAM" id="SignalP"/>
    </source>
</evidence>
<dbReference type="InterPro" id="IPR020568">
    <property type="entry name" value="Ribosomal_Su5_D2-typ_SF"/>
</dbReference>
<feature type="region of interest" description="Disordered" evidence="23">
    <location>
        <begin position="1041"/>
        <end position="1071"/>
    </location>
</feature>
<dbReference type="GO" id="GO:0030623">
    <property type="term" value="F:U5 snRNA binding"/>
    <property type="evidence" value="ECO:0007669"/>
    <property type="project" value="TreeGrafter"/>
</dbReference>
<feature type="chain" id="PRO_5043005068" description="Beta-galactosidase" evidence="24">
    <location>
        <begin position="22"/>
        <end position="2010"/>
    </location>
</feature>
<dbReference type="InterPro" id="IPR017853">
    <property type="entry name" value="GH"/>
</dbReference>
<dbReference type="FunFam" id="3.20.20.80:FF:000040">
    <property type="entry name" value="Beta-galactosidase A"/>
    <property type="match status" value="1"/>
</dbReference>
<keyword evidence="10 22" id="KW-0378">Hydrolase</keyword>
<dbReference type="Pfam" id="PF13364">
    <property type="entry name" value="BetaGal_ABD2"/>
    <property type="match status" value="2"/>
</dbReference>
<keyword evidence="18" id="KW-0119">Carbohydrate metabolism</keyword>
<dbReference type="Gene3D" id="3.30.230.10">
    <property type="match status" value="1"/>
</dbReference>
<evidence type="ECO:0000256" key="20">
    <source>
        <dbReference type="ARBA" id="ARBA00023326"/>
    </source>
</evidence>
<evidence type="ECO:0000313" key="26">
    <source>
        <dbReference type="EMBL" id="KAJ8987926.1"/>
    </source>
</evidence>
<dbReference type="SUPFAM" id="SSF50447">
    <property type="entry name" value="Translation proteins"/>
    <property type="match status" value="1"/>
</dbReference>
<dbReference type="Proteomes" id="UP001161757">
    <property type="component" value="Unassembled WGS sequence"/>
</dbReference>
<dbReference type="Pfam" id="PF01301">
    <property type="entry name" value="Glyco_hydro_35"/>
    <property type="match status" value="1"/>
</dbReference>
<dbReference type="Pfam" id="PF10435">
    <property type="entry name" value="BetaGal_dom2"/>
    <property type="match status" value="1"/>
</dbReference>
<evidence type="ECO:0000256" key="19">
    <source>
        <dbReference type="ARBA" id="ARBA00023295"/>
    </source>
</evidence>
<keyword evidence="17" id="KW-0539">Nucleus</keyword>
<dbReference type="InterPro" id="IPR000795">
    <property type="entry name" value="T_Tr_GTP-bd_dom"/>
</dbReference>
<dbReference type="EC" id="3.2.1.23" evidence="22"/>
<dbReference type="InterPro" id="IPR035655">
    <property type="entry name" value="U5-116kDa_C"/>
</dbReference>
<evidence type="ECO:0000256" key="23">
    <source>
        <dbReference type="SAM" id="MobiDB-lite"/>
    </source>
</evidence>
<dbReference type="SUPFAM" id="SSF51445">
    <property type="entry name" value="(Trans)glycosidases"/>
    <property type="match status" value="1"/>
</dbReference>
<dbReference type="Gene3D" id="3.30.70.870">
    <property type="entry name" value="Elongation Factor G (Translational Gtpase), domain 3"/>
    <property type="match status" value="1"/>
</dbReference>
<evidence type="ECO:0000256" key="11">
    <source>
        <dbReference type="ARBA" id="ARBA00022917"/>
    </source>
</evidence>
<feature type="domain" description="Tr-type G" evidence="25">
    <location>
        <begin position="1157"/>
        <end position="1376"/>
    </location>
</feature>
<evidence type="ECO:0000256" key="2">
    <source>
        <dbReference type="ARBA" id="ARBA00004123"/>
    </source>
</evidence>
<dbReference type="PANTHER" id="PTHR42908:SF6">
    <property type="entry name" value="116 KDA U5 SMALL NUCLEAR RIBONUCLEOPROTEIN COMPONENT"/>
    <property type="match status" value="1"/>
</dbReference>
<keyword evidence="9" id="KW-0547">Nucleotide-binding</keyword>
<dbReference type="FunFam" id="3.90.1430.10:FF:000001">
    <property type="entry name" value="116 kDa U5 small nuclear ribonucleoprotein component"/>
    <property type="match status" value="1"/>
</dbReference>
<dbReference type="FunFam" id="3.30.70.870:FF:000002">
    <property type="entry name" value="Translation elongation factor 2"/>
    <property type="match status" value="1"/>
</dbReference>
<dbReference type="EMBL" id="JAJGCB010000021">
    <property type="protein sequence ID" value="KAJ8987926.1"/>
    <property type="molecule type" value="Genomic_DNA"/>
</dbReference>
<dbReference type="FunFam" id="2.102.20.10:FF:000001">
    <property type="entry name" value="Beta-galactosidase A"/>
    <property type="match status" value="1"/>
</dbReference>
<evidence type="ECO:0000256" key="5">
    <source>
        <dbReference type="ARBA" id="ARBA00009809"/>
    </source>
</evidence>
<keyword evidence="12" id="KW-0496">Mitochondrion</keyword>
<dbReference type="InterPro" id="IPR000640">
    <property type="entry name" value="EFG_V-like"/>
</dbReference>
<keyword evidence="15" id="KW-0325">Glycoprotein</keyword>
<dbReference type="PROSITE" id="PS00301">
    <property type="entry name" value="G_TR_1"/>
    <property type="match status" value="1"/>
</dbReference>
<dbReference type="PANTHER" id="PTHR42908">
    <property type="entry name" value="TRANSLATION ELONGATION FACTOR-RELATED"/>
    <property type="match status" value="1"/>
</dbReference>
<dbReference type="Gene3D" id="2.60.120.260">
    <property type="entry name" value="Galactose-binding domain-like"/>
    <property type="match status" value="2"/>
</dbReference>
<keyword evidence="14" id="KW-1015">Disulfide bond</keyword>
<dbReference type="InterPro" id="IPR019801">
    <property type="entry name" value="Glyco_hydro_35_CS"/>
</dbReference>
<dbReference type="Pfam" id="PF13363">
    <property type="entry name" value="BetaGal_dom3"/>
    <property type="match status" value="1"/>
</dbReference>
<dbReference type="InterPro" id="IPR037110">
    <property type="entry name" value="Betagal_dom2_sf"/>
</dbReference>
<dbReference type="Gene3D" id="2.102.20.10">
    <property type="entry name" value="Beta-galactosidase, domain 2"/>
    <property type="match status" value="1"/>
</dbReference>
<dbReference type="FunFam" id="3.30.70.240:FF:000004">
    <property type="entry name" value="116 kDa U5 small nuclear ribonucleoprotein"/>
    <property type="match status" value="1"/>
</dbReference>
<gene>
    <name evidence="26" type="ORF">HRR80_008008</name>
</gene>
<dbReference type="InterPro" id="IPR031330">
    <property type="entry name" value="Gly_Hdrlase_35_cat"/>
</dbReference>
<evidence type="ECO:0000256" key="6">
    <source>
        <dbReference type="ARBA" id="ARBA00022525"/>
    </source>
</evidence>
<dbReference type="GO" id="GO:0006412">
    <property type="term" value="P:translation"/>
    <property type="evidence" value="ECO:0007669"/>
    <property type="project" value="UniProtKB-KW"/>
</dbReference>
<evidence type="ECO:0000256" key="14">
    <source>
        <dbReference type="ARBA" id="ARBA00023157"/>
    </source>
</evidence>
<evidence type="ECO:0000256" key="10">
    <source>
        <dbReference type="ARBA" id="ARBA00022801"/>
    </source>
</evidence>
<dbReference type="PROSITE" id="PS01182">
    <property type="entry name" value="GLYCOSYL_HYDROL_F35"/>
    <property type="match status" value="1"/>
</dbReference>
<dbReference type="SUPFAM" id="SSF52540">
    <property type="entry name" value="P-loop containing nucleoside triphosphate hydrolases"/>
    <property type="match status" value="1"/>
</dbReference>
<comment type="catalytic activity">
    <reaction evidence="1 22">
        <text>Hydrolysis of terminal non-reducing beta-D-galactose residues in beta-D-galactosides.</text>
        <dbReference type="EC" id="3.2.1.23"/>
    </reaction>
</comment>
<evidence type="ECO:0000313" key="27">
    <source>
        <dbReference type="Proteomes" id="UP001161757"/>
    </source>
</evidence>
<dbReference type="Gene3D" id="3.90.1430.10">
    <property type="entry name" value="Yeast translation eEF2 (G' domain)"/>
    <property type="match status" value="1"/>
</dbReference>
<dbReference type="FunFam" id="3.40.50.300:FF:001452">
    <property type="entry name" value="U5 small nuclear ribonucleoprotein component"/>
    <property type="match status" value="1"/>
</dbReference>
<evidence type="ECO:0000256" key="8">
    <source>
        <dbReference type="ARBA" id="ARBA00022729"/>
    </source>
</evidence>
<dbReference type="GO" id="GO:0000272">
    <property type="term" value="P:polysaccharide catabolic process"/>
    <property type="evidence" value="ECO:0007669"/>
    <property type="project" value="UniProtKB-KW"/>
</dbReference>
<dbReference type="GO" id="GO:0000398">
    <property type="term" value="P:mRNA splicing, via spliceosome"/>
    <property type="evidence" value="ECO:0007669"/>
    <property type="project" value="TreeGrafter"/>
</dbReference>
<evidence type="ECO:0000256" key="3">
    <source>
        <dbReference type="ARBA" id="ARBA00004496"/>
    </source>
</evidence>
<proteinExistence type="inferred from homology"/>
<evidence type="ECO:0000256" key="21">
    <source>
        <dbReference type="ARBA" id="ARBA00024731"/>
    </source>
</evidence>
<keyword evidence="11" id="KW-0648">Protein biosynthesis</keyword>
<dbReference type="InterPro" id="IPR001944">
    <property type="entry name" value="Glycoside_Hdrlase_35"/>
</dbReference>
<name>A0AAN6EPF1_EXODE</name>
<dbReference type="GO" id="GO:0005829">
    <property type="term" value="C:cytosol"/>
    <property type="evidence" value="ECO:0007669"/>
    <property type="project" value="TreeGrafter"/>
</dbReference>
<keyword evidence="20" id="KW-0624">Polysaccharide degradation</keyword>
<keyword evidence="16" id="KW-0508">mRNA splicing</keyword>
<dbReference type="Pfam" id="PF00679">
    <property type="entry name" value="EFG_C"/>
    <property type="match status" value="1"/>
</dbReference>
<dbReference type="InterPro" id="IPR008979">
    <property type="entry name" value="Galactose-bd-like_sf"/>
</dbReference>
<dbReference type="InterPro" id="IPR025972">
    <property type="entry name" value="BetaGal_dom3"/>
</dbReference>
<evidence type="ECO:0000256" key="7">
    <source>
        <dbReference type="ARBA" id="ARBA00022664"/>
    </source>
</evidence>
<dbReference type="GO" id="GO:0071007">
    <property type="term" value="C:U2-type catalytic step 2 spliceosome"/>
    <property type="evidence" value="ECO:0007669"/>
    <property type="project" value="TreeGrafter"/>
</dbReference>
<evidence type="ECO:0000256" key="12">
    <source>
        <dbReference type="ARBA" id="ARBA00023128"/>
    </source>
</evidence>
<dbReference type="CDD" id="cd04098">
    <property type="entry name" value="eEF2_C_snRNP"/>
    <property type="match status" value="1"/>
</dbReference>
<dbReference type="SUPFAM" id="SSF51011">
    <property type="entry name" value="Glycosyl hydrolase domain"/>
    <property type="match status" value="1"/>
</dbReference>
<dbReference type="SUPFAM" id="SSF54211">
    <property type="entry name" value="Ribosomal protein S5 domain 2-like"/>
    <property type="match status" value="1"/>
</dbReference>
<comment type="caution">
    <text evidence="26">The sequence shown here is derived from an EMBL/GenBank/DDBJ whole genome shotgun (WGS) entry which is preliminary data.</text>
</comment>
<comment type="similarity">
    <text evidence="5">Belongs to the glycosyl hydrolase 35 family.</text>
</comment>
<dbReference type="Pfam" id="PF00009">
    <property type="entry name" value="GTP_EFTU"/>
    <property type="match status" value="1"/>
</dbReference>
<dbReference type="InterPro" id="IPR035647">
    <property type="entry name" value="EFG_III/V"/>
</dbReference>
<dbReference type="GO" id="GO:0046540">
    <property type="term" value="C:U4/U6 x U5 tri-snRNP complex"/>
    <property type="evidence" value="ECO:0007669"/>
    <property type="project" value="TreeGrafter"/>
</dbReference>
<evidence type="ECO:0000256" key="18">
    <source>
        <dbReference type="ARBA" id="ARBA00023277"/>
    </source>
</evidence>
<keyword evidence="8 24" id="KW-0732">Signal</keyword>
<keyword evidence="13" id="KW-0342">GTP-binding</keyword>
<evidence type="ECO:0000256" key="9">
    <source>
        <dbReference type="ARBA" id="ARBA00022741"/>
    </source>
</evidence>
<dbReference type="CDD" id="cd16264">
    <property type="entry name" value="snRNP_III"/>
    <property type="match status" value="1"/>
</dbReference>
<dbReference type="Gene3D" id="2.40.30.10">
    <property type="entry name" value="Translation factors"/>
    <property type="match status" value="1"/>
</dbReference>
<dbReference type="PROSITE" id="PS51722">
    <property type="entry name" value="G_TR_2"/>
    <property type="match status" value="1"/>
</dbReference>
<dbReference type="InterPro" id="IPR005517">
    <property type="entry name" value="Transl_elong_EFG/EF2_IV"/>
</dbReference>
<dbReference type="SUPFAM" id="SSF49785">
    <property type="entry name" value="Galactose-binding domain-like"/>
    <property type="match status" value="2"/>
</dbReference>
<dbReference type="CDD" id="cd04167">
    <property type="entry name" value="Snu114p"/>
    <property type="match status" value="1"/>
</dbReference>
<evidence type="ECO:0000256" key="15">
    <source>
        <dbReference type="ARBA" id="ARBA00023180"/>
    </source>
</evidence>
<dbReference type="Gene3D" id="3.30.70.240">
    <property type="match status" value="1"/>
</dbReference>
<reference evidence="26" key="1">
    <citation type="submission" date="2023-01" db="EMBL/GenBank/DDBJ databases">
        <title>Exophiala dermititidis isolated from Cystic Fibrosis Patient.</title>
        <authorList>
            <person name="Kurbessoian T."/>
            <person name="Crocker A."/>
            <person name="Murante D."/>
            <person name="Hogan D.A."/>
            <person name="Stajich J.E."/>
        </authorList>
    </citation>
    <scope>NUCLEOTIDE SEQUENCE</scope>
    <source>
        <strain evidence="26">Ex8</strain>
    </source>
</reference>
<dbReference type="Pfam" id="PF03764">
    <property type="entry name" value="EFG_IV"/>
    <property type="match status" value="1"/>
</dbReference>
<dbReference type="GO" id="GO:0005525">
    <property type="term" value="F:GTP binding"/>
    <property type="evidence" value="ECO:0007669"/>
    <property type="project" value="UniProtKB-KW"/>
</dbReference>
<dbReference type="FunFam" id="2.60.120.260:FF:000088">
    <property type="entry name" value="Beta-galactosidase A"/>
    <property type="match status" value="1"/>
</dbReference>
<dbReference type="InterPro" id="IPR018954">
    <property type="entry name" value="Betagal_dom2"/>
</dbReference>
<dbReference type="Gene3D" id="2.60.390.10">
    <property type="entry name" value="Beta-galactosidase, domain 3"/>
    <property type="match status" value="1"/>
</dbReference>
<evidence type="ECO:0000259" key="25">
    <source>
        <dbReference type="PROSITE" id="PS51722"/>
    </source>
</evidence>
<dbReference type="InterPro" id="IPR027417">
    <property type="entry name" value="P-loop_NTPase"/>
</dbReference>
<dbReference type="GO" id="GO:0004565">
    <property type="term" value="F:beta-galactosidase activity"/>
    <property type="evidence" value="ECO:0007669"/>
    <property type="project" value="UniProtKB-EC"/>
</dbReference>
<dbReference type="SMART" id="SM01029">
    <property type="entry name" value="BetaGal_dom2"/>
    <property type="match status" value="1"/>
</dbReference>
<dbReference type="GO" id="GO:0005576">
    <property type="term" value="C:extracellular region"/>
    <property type="evidence" value="ECO:0007669"/>
    <property type="project" value="UniProtKB-SubCell"/>
</dbReference>
<dbReference type="InterPro" id="IPR044121">
    <property type="entry name" value="Snu114_GTP-bd"/>
</dbReference>
<dbReference type="NCBIfam" id="TIGR00231">
    <property type="entry name" value="small_GTP"/>
    <property type="match status" value="1"/>
</dbReference>
<dbReference type="FunFam" id="2.60.390.10:FF:000001">
    <property type="entry name" value="Beta-galactosidase A"/>
    <property type="match status" value="1"/>
</dbReference>
<dbReference type="FunFam" id="2.40.30.10:FF:000029">
    <property type="entry name" value="116 kDa U5 small nuclear ribonucleoprotein component"/>
    <property type="match status" value="1"/>
</dbReference>
<dbReference type="InterPro" id="IPR031157">
    <property type="entry name" value="G_TR_CS"/>
</dbReference>
<dbReference type="CDD" id="cd04090">
    <property type="entry name" value="EF2_II_snRNP"/>
    <property type="match status" value="1"/>
</dbReference>
<dbReference type="FunFam" id="2.60.120.260:FF:000065">
    <property type="entry name" value="Beta-galactosidase A"/>
    <property type="match status" value="1"/>
</dbReference>
<dbReference type="FunFam" id="3.30.230.10:FF:000009">
    <property type="entry name" value="116 kDa U5 small nuclear ribonucleoprotein component"/>
    <property type="match status" value="1"/>
</dbReference>
<keyword evidence="6" id="KW-0964">Secreted</keyword>
<keyword evidence="19 22" id="KW-0326">Glycosidase</keyword>
<dbReference type="Pfam" id="PF16004">
    <property type="entry name" value="EFTUD2"/>
    <property type="match status" value="1"/>
</dbReference>
<dbReference type="SUPFAM" id="SSF117100">
    <property type="entry name" value="Beta-galactosidase LacA, domain 3"/>
    <property type="match status" value="1"/>
</dbReference>
<comment type="subcellular location">
    <subcellularLocation>
        <location evidence="3">Cytoplasm</location>
    </subcellularLocation>
    <subcellularLocation>
        <location evidence="2">Nucleus</location>
    </subcellularLocation>
    <subcellularLocation>
        <location evidence="4">Secreted</location>
    </subcellularLocation>
</comment>
<dbReference type="InterPro" id="IPR036833">
    <property type="entry name" value="BetaGal_dom3_sf"/>
</dbReference>
<comment type="function">
    <text evidence="21">Catalyzes the GTP-dependent ribosomal translocation step during translation elongation. During this step, the ribosome changes from the pre-translocational (PRE) to the post-translocational (POST) state as the newly formed A-site-bound peptidyl-tRNA and P-site-bound deacylated tRNA move to the P and E sites, respectively. Catalyzes the coordinated movement of the two tRNA molecules, the mRNA and conformational changes in the ribosome.</text>
</comment>
<dbReference type="CDD" id="cd01683">
    <property type="entry name" value="EF2_IV_snRNP"/>
    <property type="match status" value="1"/>
</dbReference>
<dbReference type="InterPro" id="IPR025300">
    <property type="entry name" value="BetaGal_jelly_roll_dom"/>
</dbReference>
<dbReference type="GO" id="GO:0003924">
    <property type="term" value="F:GTPase activity"/>
    <property type="evidence" value="ECO:0007669"/>
    <property type="project" value="InterPro"/>
</dbReference>
<evidence type="ECO:0000256" key="16">
    <source>
        <dbReference type="ARBA" id="ARBA00023187"/>
    </source>
</evidence>
<dbReference type="InterPro" id="IPR014721">
    <property type="entry name" value="Ribsml_uS5_D2-typ_fold_subgr"/>
</dbReference>
<dbReference type="PRINTS" id="PR00742">
    <property type="entry name" value="GLHYDRLASE35"/>
</dbReference>
<dbReference type="InterPro" id="IPR005225">
    <property type="entry name" value="Small_GTP-bd"/>
</dbReference>
<feature type="signal peptide" evidence="24">
    <location>
        <begin position="1"/>
        <end position="21"/>
    </location>
</feature>
<sequence length="2010" mass="221225">MTMRLTLLSAVLAILAVQVTGLVARPRTLGGFSIVEHPDPEKRALLQNIVTWDERSLFIHGERIMIFSGEVHPFRLPVPSLWLDVFQKIKALGFNCVSFYVDWALLEGTPGNYSAEGVFALEPFFEAASSAGIYLLARPGPYINAEVSGGGFPGWLQRLRGTLRTTDADFLAATENYVRHVASTIAKAQITNGGPVILYQPENEYSGFCCGYTKPDGQYMQDVMDQARQAGIVVPMLSNDAGVNGYNAPGTGVGAVDIYGHDGYPLGFDCANPTVWPRGKLPTDWWQKHLNQSPTTPYSVTEFQAGSFDPWGGPGFEKCGVLVNSEFERVFYKNDLSFGVKILNLYMTFGGTNWGNLGHPGGYTSYDYAAPIDENRQVEREKYSQLKLIANFVKTSPSYFDAEQLPNSTTMYTTTADLTVTPVKSNSSLSTFWAVRHTDYASQESTSYKLTIPTSAGNLTIPQLGGGVLTLNGRDSKIHVSDYDIRGTTLLYSTAEILTWKVFGSRKVVILYGAEGEHHEVSVLSTAAASLVEGSDAGVTFGTGTGTGSSATIAWHTSPSRRVVKVGDLEIYILDRNSAYNYWIPELSTNGTSASFGSQEATASSIIVKAGYLVRSASLVDDQLQITADFNATTAIEIIGVPSAAKTLCVNGQSVQYSADARSGDWSNITVSWTDPGITLPALNSLDWKYIDSLPEVNDPDYDDSKWVVADHATTNNTVRNLTTPTSLYASDYGFHTGSLIYRGHFRAADTNNESNVSLYLNTQGGSAFGHSVWLNQTYLGSWAGVSTENNTNATYNLPQLDAGKDYVVTVLIDHMGLEESGTVGADKMKTPRGILNYALLSGSDTLASSDITWKLTGNLGGEHYQDRVRGPLNEGGLYAERQGFHLPYPPSTTWESASPFQGLSGPGVAFYTAQFDLDIPQGWDVPMSFNFGNTTSSTTGGSPAKFRVQLFVNGFQYGKYINHIGPQTSFPVPEGILNYHGTNWLALTLWAHEPSGAKLDSFELVETFAPRRAVTDKQAQAASMDDLYDEFGNFIGEAVSEDEGTQDGGDAGQNYVYDEDSDTEQQQQQQHDQLMEVDDEGPSNAVILHEDKQYYPTAQQVYGEDVETLVQEEDAQPLSQPIVAPVTQKKFQVQEADLPPVFYSRDFMTDLLSFPEGIRNIAVAGHLHHGKTAFVDMLVMQTHDLQERLDRRVGKRRDEQLRYTDTHFLERERGVSIKAAPISLVMQGTRGKSHILNIIDTPGHVNFVDEVASSLRLVDGVVLVVDVVEGVQINTEQVIKHAVLEDLPMVLVINKMDRLILELKIPPTDAYFKLKHVVEEVNTIIENTIPGQGEKRRLSPEKGNVAFACTSMEWIFTLPSFAKMYAETYPKVDATEFSRRLWGDIFFNPRSRKFTRKGMEEGSKRAFVNFVLEPIYKLYSLTISESPEDLEATLKTLGISLKPSELKSDAKVLLKLVCAQFFGPASGFVDMIVQHLPSPVDGAKRLLEHYYTGPVEESSVGESMIKCDSDGPLVVHVTKLFNTSDAKTFNAFGRILSGTALPEQIVRVLGESYSLEDEEDSTTATITSTFLDCSRYNIPVSGVPAGNLVLLAGIDNSIVKTATVVAEEFPNGEGAYIFRPIRHFTESVFKVAVEPINPSELPKMLEGLRKINKSYPLITTKVEESGEHVVLGTGELYMDCVLHDLRTLYAEMDIKVSDPVTRFCETVTETSAIMCYALTPNKKNKLTMIAEPLDDGIAEDIEAGVVRIRDPIRKVAKFFEEKYEWDKLAARSIWAFGPDEMGPNILCDDTLPSTTDKKLLRTVQESIKQGFSWGTREGPLCEEPIRNTKFRLTGAELAAEPIFRGGGQIIPTARRAVYSSFLMGGPRLMEPIYSVHMTGPADSIQGLYTVLMKRRGHVISDGPVAGTPLYAAKALLPVIDSFGFETDLRIHSQGAASVSLVFDRWDVVPGDPLDKSIKIRPLEMAGPQQAARDFVLKTRRRKGLSEDVDVKRFLEPELLAGLRESGILD</sequence>
<dbReference type="SMART" id="SM00838">
    <property type="entry name" value="EFG_C"/>
    <property type="match status" value="1"/>
</dbReference>
<dbReference type="SUPFAM" id="SSF54980">
    <property type="entry name" value="EF-G C-terminal domain-like"/>
    <property type="match status" value="2"/>
</dbReference>
<organism evidence="26 27">
    <name type="scientific">Exophiala dermatitidis</name>
    <name type="common">Black yeast-like fungus</name>
    <name type="synonym">Wangiella dermatitidis</name>
    <dbReference type="NCBI Taxonomy" id="5970"/>
    <lineage>
        <taxon>Eukaryota</taxon>
        <taxon>Fungi</taxon>
        <taxon>Dikarya</taxon>
        <taxon>Ascomycota</taxon>
        <taxon>Pezizomycotina</taxon>
        <taxon>Eurotiomycetes</taxon>
        <taxon>Chaetothyriomycetidae</taxon>
        <taxon>Chaetothyriales</taxon>
        <taxon>Herpotrichiellaceae</taxon>
        <taxon>Exophiala</taxon>
    </lineage>
</organism>
<dbReference type="InterPro" id="IPR031950">
    <property type="entry name" value="EFTUD2_N"/>
</dbReference>
<evidence type="ECO:0000256" key="1">
    <source>
        <dbReference type="ARBA" id="ARBA00001412"/>
    </source>
</evidence>
<dbReference type="SMART" id="SM00889">
    <property type="entry name" value="EFG_IV"/>
    <property type="match status" value="1"/>
</dbReference>
<dbReference type="Gene3D" id="3.40.50.300">
    <property type="entry name" value="P-loop containing nucleotide triphosphate hydrolases"/>
    <property type="match status" value="1"/>
</dbReference>
<dbReference type="Gene3D" id="3.20.20.80">
    <property type="entry name" value="Glycosidases"/>
    <property type="match status" value="1"/>
</dbReference>